<evidence type="ECO:0000256" key="2">
    <source>
        <dbReference type="ARBA" id="ARBA00006855"/>
    </source>
</evidence>
<dbReference type="AlphaFoldDB" id="A0A811U471"/>
<sequence length="412" mass="46502">MSTKMRNPSCDHSIPRYTKSVLFVILIAAFLTQAVAEEGTTTAGSSTGLTVSTHDLVILVEKTKSFDVLVYDPLPSDVFVQLKKQHEALVELEPNYFSISASNPKNITVDVLGVRPGHLEITAESVPNDAWIVEDLFVRITVANSEAVIYTSIVFGWIYFVAWSISFYPQIYINFKRKSVVGLNFDFLALNIVGFTLYSVFNCGLYWNSNIQAEYASRHPRGLNPVLLNDVVFGLHAMFATIITIIQCFIYERSDQRVSKTASCILGGIAIIVLVTLILAAVGVSQWLDFLYYCSYIKLAMIIKYIPQVLMNYRRKSTIGWSIGNILLDFTGGTLSMLQMILNAYNYDDWVSILVLLRNSAWGYSRSYSILCLLCNTIYFTGPPISFLYPRLQMPQKWRLIPKMMSNAISFM</sequence>
<keyword evidence="6 10" id="KW-1133">Transmembrane helix</keyword>
<dbReference type="EMBL" id="CAJHJT010000001">
    <property type="protein sequence ID" value="CAD6993972.1"/>
    <property type="molecule type" value="Genomic_DNA"/>
</dbReference>
<evidence type="ECO:0000256" key="9">
    <source>
        <dbReference type="ARBA" id="ARBA00048473"/>
    </source>
</evidence>
<keyword evidence="5" id="KW-0677">Repeat</keyword>
<proteinExistence type="inferred from homology"/>
<evidence type="ECO:0000313" key="12">
    <source>
        <dbReference type="EMBL" id="CAD6993972.1"/>
    </source>
</evidence>
<keyword evidence="3" id="KW-0813">Transport</keyword>
<feature type="transmembrane region" description="Helical" evidence="10">
    <location>
        <begin position="367"/>
        <end position="389"/>
    </location>
</feature>
<dbReference type="Proteomes" id="UP000606786">
    <property type="component" value="Unassembled WGS sequence"/>
</dbReference>
<dbReference type="PANTHER" id="PTHR13131">
    <property type="entry name" value="CYSTINOSIN"/>
    <property type="match status" value="1"/>
</dbReference>
<dbReference type="NCBIfam" id="TIGR00951">
    <property type="entry name" value="2A43"/>
    <property type="match status" value="1"/>
</dbReference>
<dbReference type="PANTHER" id="PTHR13131:SF5">
    <property type="entry name" value="CYSTINOSIN"/>
    <property type="match status" value="1"/>
</dbReference>
<feature type="transmembrane region" description="Helical" evidence="10">
    <location>
        <begin position="263"/>
        <end position="284"/>
    </location>
</feature>
<dbReference type="SMART" id="SM00679">
    <property type="entry name" value="CTNS"/>
    <property type="match status" value="2"/>
</dbReference>
<keyword evidence="8" id="KW-0325">Glycoprotein</keyword>
<dbReference type="Gene3D" id="1.20.1280.290">
    <property type="match status" value="1"/>
</dbReference>
<feature type="transmembrane region" description="Helical" evidence="10">
    <location>
        <begin position="326"/>
        <end position="347"/>
    </location>
</feature>
<evidence type="ECO:0000313" key="13">
    <source>
        <dbReference type="Proteomes" id="UP000606786"/>
    </source>
</evidence>
<keyword evidence="13" id="KW-1185">Reference proteome</keyword>
<evidence type="ECO:0000256" key="10">
    <source>
        <dbReference type="SAM" id="Phobius"/>
    </source>
</evidence>
<feature type="chain" id="PRO_5032853453" evidence="11">
    <location>
        <begin position="37"/>
        <end position="412"/>
    </location>
</feature>
<dbReference type="Pfam" id="PF04193">
    <property type="entry name" value="PQ-loop"/>
    <property type="match status" value="2"/>
</dbReference>
<evidence type="ECO:0000256" key="11">
    <source>
        <dbReference type="SAM" id="SignalP"/>
    </source>
</evidence>
<comment type="subcellular location">
    <subcellularLocation>
        <location evidence="1">Endomembrane system</location>
        <topology evidence="1">Multi-pass membrane protein</topology>
    </subcellularLocation>
</comment>
<evidence type="ECO:0000256" key="8">
    <source>
        <dbReference type="ARBA" id="ARBA00023180"/>
    </source>
</evidence>
<dbReference type="InterPro" id="IPR005282">
    <property type="entry name" value="LC_transporter"/>
</dbReference>
<evidence type="ECO:0000256" key="3">
    <source>
        <dbReference type="ARBA" id="ARBA00022448"/>
    </source>
</evidence>
<comment type="similarity">
    <text evidence="2">Belongs to the cystinosin family.</text>
</comment>
<comment type="caution">
    <text evidence="12">The sequence shown here is derived from an EMBL/GenBank/DDBJ whole genome shotgun (WGS) entry which is preliminary data.</text>
</comment>
<evidence type="ECO:0000256" key="6">
    <source>
        <dbReference type="ARBA" id="ARBA00022989"/>
    </source>
</evidence>
<dbReference type="InterPro" id="IPR006603">
    <property type="entry name" value="PQ-loop_rpt"/>
</dbReference>
<gene>
    <name evidence="12" type="ORF">CCAP1982_LOCUS2757</name>
</gene>
<organism evidence="12 13">
    <name type="scientific">Ceratitis capitata</name>
    <name type="common">Mediterranean fruit fly</name>
    <name type="synonym">Tephritis capitata</name>
    <dbReference type="NCBI Taxonomy" id="7213"/>
    <lineage>
        <taxon>Eukaryota</taxon>
        <taxon>Metazoa</taxon>
        <taxon>Ecdysozoa</taxon>
        <taxon>Arthropoda</taxon>
        <taxon>Hexapoda</taxon>
        <taxon>Insecta</taxon>
        <taxon>Pterygota</taxon>
        <taxon>Neoptera</taxon>
        <taxon>Endopterygota</taxon>
        <taxon>Diptera</taxon>
        <taxon>Brachycera</taxon>
        <taxon>Muscomorpha</taxon>
        <taxon>Tephritoidea</taxon>
        <taxon>Tephritidae</taxon>
        <taxon>Ceratitis</taxon>
        <taxon>Ceratitis</taxon>
    </lineage>
</organism>
<comment type="catalytic activity">
    <reaction evidence="9">
        <text>L-cystine(out) + H(+)(out) = L-cystine(in) + H(+)(in)</text>
        <dbReference type="Rhea" id="RHEA:66172"/>
        <dbReference type="ChEBI" id="CHEBI:15378"/>
        <dbReference type="ChEBI" id="CHEBI:35491"/>
    </reaction>
    <physiologicalReaction direction="left-to-right" evidence="9">
        <dbReference type="Rhea" id="RHEA:66173"/>
    </physiologicalReaction>
</comment>
<evidence type="ECO:0000256" key="7">
    <source>
        <dbReference type="ARBA" id="ARBA00023136"/>
    </source>
</evidence>
<dbReference type="GO" id="GO:0015184">
    <property type="term" value="F:L-cystine transmembrane transporter activity"/>
    <property type="evidence" value="ECO:0007669"/>
    <property type="project" value="TreeGrafter"/>
</dbReference>
<feature type="transmembrane region" description="Helical" evidence="10">
    <location>
        <begin position="231"/>
        <end position="251"/>
    </location>
</feature>
<reference evidence="12" key="1">
    <citation type="submission" date="2020-11" db="EMBL/GenBank/DDBJ databases">
        <authorList>
            <person name="Whitehead M."/>
        </authorList>
    </citation>
    <scope>NUCLEOTIDE SEQUENCE</scope>
    <source>
        <strain evidence="12">EGII</strain>
    </source>
</reference>
<protein>
    <submittedName>
        <fullName evidence="12">(Mediterranean fruit fly) hypothetical protein</fullName>
    </submittedName>
</protein>
<dbReference type="GO" id="GO:0012505">
    <property type="term" value="C:endomembrane system"/>
    <property type="evidence" value="ECO:0007669"/>
    <property type="project" value="UniProtKB-SubCell"/>
</dbReference>
<dbReference type="FunFam" id="1.20.1280.290:FF:000023">
    <property type="entry name" value="Cystinosin homolog"/>
    <property type="match status" value="1"/>
</dbReference>
<accession>A0A811U471</accession>
<evidence type="ECO:0000256" key="5">
    <source>
        <dbReference type="ARBA" id="ARBA00022737"/>
    </source>
</evidence>
<feature type="signal peptide" evidence="11">
    <location>
        <begin position="1"/>
        <end position="36"/>
    </location>
</feature>
<dbReference type="GO" id="GO:0005765">
    <property type="term" value="C:lysosomal membrane"/>
    <property type="evidence" value="ECO:0007669"/>
    <property type="project" value="TreeGrafter"/>
</dbReference>
<keyword evidence="11" id="KW-0732">Signal</keyword>
<feature type="transmembrane region" description="Helical" evidence="10">
    <location>
        <begin position="290"/>
        <end position="306"/>
    </location>
</feature>
<keyword evidence="7 10" id="KW-0472">Membrane</keyword>
<name>A0A811U471_CERCA</name>
<evidence type="ECO:0000256" key="1">
    <source>
        <dbReference type="ARBA" id="ARBA00004127"/>
    </source>
</evidence>
<feature type="transmembrane region" description="Helical" evidence="10">
    <location>
        <begin position="147"/>
        <end position="168"/>
    </location>
</feature>
<evidence type="ECO:0000256" key="4">
    <source>
        <dbReference type="ARBA" id="ARBA00022692"/>
    </source>
</evidence>
<keyword evidence="4 10" id="KW-0812">Transmembrane</keyword>
<dbReference type="OrthoDB" id="75720at2759"/>
<feature type="transmembrane region" description="Helical" evidence="10">
    <location>
        <begin position="180"/>
        <end position="201"/>
    </location>
</feature>